<keyword evidence="1" id="KW-0175">Coiled coil</keyword>
<feature type="coiled-coil region" evidence="1">
    <location>
        <begin position="17"/>
        <end position="44"/>
    </location>
</feature>
<evidence type="ECO:0000313" key="3">
    <source>
        <dbReference type="Proteomes" id="UP000030355"/>
    </source>
</evidence>
<dbReference type="Proteomes" id="UP000030355">
    <property type="component" value="Unassembled WGS sequence"/>
</dbReference>
<comment type="caution">
    <text evidence="2">The sequence shown here is derived from an EMBL/GenBank/DDBJ whole genome shotgun (WGS) entry which is preliminary data.</text>
</comment>
<evidence type="ECO:0000313" key="2">
    <source>
        <dbReference type="EMBL" id="KGF94753.1"/>
    </source>
</evidence>
<reference evidence="3" key="1">
    <citation type="journal article" date="2014" name="Sci. Data">
        <title>Genomes of diverse isolates of the marine cyanobacterium Prochlorococcus.</title>
        <authorList>
            <person name="Biller S."/>
            <person name="Berube P."/>
            <person name="Thompson J."/>
            <person name="Kelly L."/>
            <person name="Roggensack S."/>
            <person name="Awad L."/>
            <person name="Roache-Johnson K."/>
            <person name="Ding H."/>
            <person name="Giovannoni S.J."/>
            <person name="Moore L.R."/>
            <person name="Chisholm S.W."/>
        </authorList>
    </citation>
    <scope>NUCLEOTIDE SEQUENCE [LARGE SCALE GENOMIC DNA]</scope>
    <source>
        <strain evidence="3">MIT 9201</strain>
    </source>
</reference>
<proteinExistence type="predicted"/>
<dbReference type="STRING" id="93057.EU95_1971"/>
<sequence length="47" mass="5442">MSDNLNSNNIENDDLNLNNEEGDYEDLITRLKEIKSTIALLEKTIFK</sequence>
<accession>A0A0A2A2X9</accession>
<dbReference type="EMBL" id="JNAL01000018">
    <property type="protein sequence ID" value="KGF94753.1"/>
    <property type="molecule type" value="Genomic_DNA"/>
</dbReference>
<name>A0A0A2A2X9_PROMR</name>
<gene>
    <name evidence="2" type="ORF">EU95_1971</name>
</gene>
<organism evidence="2 3">
    <name type="scientific">Prochlorococcus marinus str. MIT 9201</name>
    <dbReference type="NCBI Taxonomy" id="93057"/>
    <lineage>
        <taxon>Bacteria</taxon>
        <taxon>Bacillati</taxon>
        <taxon>Cyanobacteriota</taxon>
        <taxon>Cyanophyceae</taxon>
        <taxon>Synechococcales</taxon>
        <taxon>Prochlorococcaceae</taxon>
        <taxon>Prochlorococcus</taxon>
    </lineage>
</organism>
<dbReference type="AlphaFoldDB" id="A0A0A2A2X9"/>
<dbReference type="RefSeq" id="WP_193742506.1">
    <property type="nucleotide sequence ID" value="NZ_CP138977.1"/>
</dbReference>
<protein>
    <submittedName>
        <fullName evidence="2">Uncharacterized protein</fullName>
    </submittedName>
</protein>
<evidence type="ECO:0000256" key="1">
    <source>
        <dbReference type="SAM" id="Coils"/>
    </source>
</evidence>